<feature type="transmembrane region" description="Helical" evidence="6">
    <location>
        <begin position="106"/>
        <end position="131"/>
    </location>
</feature>
<feature type="transmembrane region" description="Helical" evidence="6">
    <location>
        <begin position="210"/>
        <end position="229"/>
    </location>
</feature>
<dbReference type="OrthoDB" id="434508at2759"/>
<evidence type="ECO:0000313" key="8">
    <source>
        <dbReference type="EMBL" id="CAL4764310.1"/>
    </source>
</evidence>
<reference evidence="8 9" key="2">
    <citation type="submission" date="2024-05" db="EMBL/GenBank/DDBJ databases">
        <authorList>
            <person name="Chen Y."/>
            <person name="Shah S."/>
            <person name="Dougan E. K."/>
            <person name="Thang M."/>
            <person name="Chan C."/>
        </authorList>
    </citation>
    <scope>NUCLEOTIDE SEQUENCE [LARGE SCALE GENOMIC DNA]</scope>
</reference>
<feature type="transmembrane region" description="Helical" evidence="6">
    <location>
        <begin position="61"/>
        <end position="79"/>
    </location>
</feature>
<feature type="transmembrane region" description="Helical" evidence="6">
    <location>
        <begin position="24"/>
        <end position="41"/>
    </location>
</feature>
<dbReference type="AlphaFoldDB" id="A0A9P1FI39"/>
<feature type="transmembrane region" description="Helical" evidence="6">
    <location>
        <begin position="143"/>
        <end position="163"/>
    </location>
</feature>
<feature type="transmembrane region" description="Helical" evidence="6">
    <location>
        <begin position="241"/>
        <end position="264"/>
    </location>
</feature>
<feature type="region of interest" description="Disordered" evidence="5">
    <location>
        <begin position="430"/>
        <end position="451"/>
    </location>
</feature>
<keyword evidence="3 6" id="KW-1133">Transmembrane helix</keyword>
<dbReference type="PANTHER" id="PTHR11132">
    <property type="entry name" value="SOLUTE CARRIER FAMILY 35"/>
    <property type="match status" value="1"/>
</dbReference>
<evidence type="ECO:0000256" key="4">
    <source>
        <dbReference type="ARBA" id="ARBA00023136"/>
    </source>
</evidence>
<dbReference type="EMBL" id="CAMXCT020000313">
    <property type="protein sequence ID" value="CAL1130373.1"/>
    <property type="molecule type" value="Genomic_DNA"/>
</dbReference>
<evidence type="ECO:0000256" key="6">
    <source>
        <dbReference type="SAM" id="Phobius"/>
    </source>
</evidence>
<evidence type="ECO:0000313" key="9">
    <source>
        <dbReference type="Proteomes" id="UP001152797"/>
    </source>
</evidence>
<dbReference type="GO" id="GO:0016020">
    <property type="term" value="C:membrane"/>
    <property type="evidence" value="ECO:0007669"/>
    <property type="project" value="UniProtKB-SubCell"/>
</dbReference>
<keyword evidence="4 6" id="KW-0472">Membrane</keyword>
<feature type="compositionally biased region" description="Acidic residues" evidence="5">
    <location>
        <begin position="432"/>
        <end position="442"/>
    </location>
</feature>
<sequence>MHPIHHGVQTEFTHMLDVLESDTAKPFIIPILGLLIGIFMMNLHRCAKLDHMESISTVGKLVLYFGAQSFMNIFMGWVFRTHVTLEKGYVLPNGKTLENDLHGCPVGFALTAMQQVISFLCFIIVYGLLYYTPYKIETKRLTSCNEVISICIFGSVFALNIALNNFSLGYISIAVNLIIRSCLPLTTFMSQQGLAMFGLYPFKPCRIAEIGLMTLGVCFAALFTIAKIMGSAEKGHSSSNMVLGVVICILSLLCGSLNLALAGVLGEMKMSVYDTVAYMSVPATIFLVPFAVFLEKPVPGQWPEVFNTEDATDFMILREVMRIAPGTFALFALSGVFSFMYNIVQFSIVHTLSPSATAFGGNFNKAALVLLTLTLPFLQVHSLPGSPYIEVIWFAVIGNVIAFSLYSYLQILEKEKAKIAAAADEKTGFLSEQEEDWEESTSEESAGMCGT</sequence>
<proteinExistence type="predicted"/>
<comment type="subcellular location">
    <subcellularLocation>
        <location evidence="1">Membrane</location>
        <topology evidence="1">Multi-pass membrane protein</topology>
    </subcellularLocation>
</comment>
<evidence type="ECO:0000256" key="5">
    <source>
        <dbReference type="SAM" id="MobiDB-lite"/>
    </source>
</evidence>
<dbReference type="InterPro" id="IPR050186">
    <property type="entry name" value="TPT_transporter"/>
</dbReference>
<dbReference type="EMBL" id="CAMXCT010000313">
    <property type="protein sequence ID" value="CAI3976998.1"/>
    <property type="molecule type" value="Genomic_DNA"/>
</dbReference>
<gene>
    <name evidence="7" type="ORF">C1SCF055_LOCUS5177</name>
</gene>
<evidence type="ECO:0000313" key="7">
    <source>
        <dbReference type="EMBL" id="CAI3976998.1"/>
    </source>
</evidence>
<comment type="caution">
    <text evidence="7">The sequence shown here is derived from an EMBL/GenBank/DDBJ whole genome shotgun (WGS) entry which is preliminary data.</text>
</comment>
<reference evidence="7" key="1">
    <citation type="submission" date="2022-10" db="EMBL/GenBank/DDBJ databases">
        <authorList>
            <person name="Chen Y."/>
            <person name="Dougan E. K."/>
            <person name="Chan C."/>
            <person name="Rhodes N."/>
            <person name="Thang M."/>
        </authorList>
    </citation>
    <scope>NUCLEOTIDE SEQUENCE</scope>
</reference>
<accession>A0A9P1FI39</accession>
<evidence type="ECO:0000256" key="3">
    <source>
        <dbReference type="ARBA" id="ARBA00022989"/>
    </source>
</evidence>
<dbReference type="EMBL" id="CAMXCT030000313">
    <property type="protein sequence ID" value="CAL4764310.1"/>
    <property type="molecule type" value="Genomic_DNA"/>
</dbReference>
<protein>
    <submittedName>
        <fullName evidence="8">Sugar phosphate transporter domain-containing protein</fullName>
    </submittedName>
</protein>
<feature type="transmembrane region" description="Helical" evidence="6">
    <location>
        <begin position="323"/>
        <end position="344"/>
    </location>
</feature>
<organism evidence="7">
    <name type="scientific">Cladocopium goreaui</name>
    <dbReference type="NCBI Taxonomy" id="2562237"/>
    <lineage>
        <taxon>Eukaryota</taxon>
        <taxon>Sar</taxon>
        <taxon>Alveolata</taxon>
        <taxon>Dinophyceae</taxon>
        <taxon>Suessiales</taxon>
        <taxon>Symbiodiniaceae</taxon>
        <taxon>Cladocopium</taxon>
    </lineage>
</organism>
<dbReference type="Proteomes" id="UP001152797">
    <property type="component" value="Unassembled WGS sequence"/>
</dbReference>
<feature type="transmembrane region" description="Helical" evidence="6">
    <location>
        <begin position="169"/>
        <end position="189"/>
    </location>
</feature>
<evidence type="ECO:0000256" key="1">
    <source>
        <dbReference type="ARBA" id="ARBA00004141"/>
    </source>
</evidence>
<evidence type="ECO:0000256" key="2">
    <source>
        <dbReference type="ARBA" id="ARBA00022692"/>
    </source>
</evidence>
<feature type="transmembrane region" description="Helical" evidence="6">
    <location>
        <begin position="356"/>
        <end position="379"/>
    </location>
</feature>
<feature type="transmembrane region" description="Helical" evidence="6">
    <location>
        <begin position="276"/>
        <end position="294"/>
    </location>
</feature>
<name>A0A9P1FI39_9DINO</name>
<keyword evidence="9" id="KW-1185">Reference proteome</keyword>
<feature type="transmembrane region" description="Helical" evidence="6">
    <location>
        <begin position="391"/>
        <end position="409"/>
    </location>
</feature>
<keyword evidence="2 6" id="KW-0812">Transmembrane</keyword>